<keyword evidence="1" id="KW-0812">Transmembrane</keyword>
<dbReference type="EMBL" id="QPJU01000001">
    <property type="protein sequence ID" value="RCX11790.1"/>
    <property type="molecule type" value="Genomic_DNA"/>
</dbReference>
<accession>A0A369AQZ6</accession>
<dbReference type="RefSeq" id="WP_114481939.1">
    <property type="nucleotide sequence ID" value="NZ_QPJU01000001.1"/>
</dbReference>
<feature type="transmembrane region" description="Helical" evidence="1">
    <location>
        <begin position="12"/>
        <end position="31"/>
    </location>
</feature>
<evidence type="ECO:0000313" key="3">
    <source>
        <dbReference type="Proteomes" id="UP000252174"/>
    </source>
</evidence>
<feature type="transmembrane region" description="Helical" evidence="1">
    <location>
        <begin position="43"/>
        <end position="63"/>
    </location>
</feature>
<evidence type="ECO:0000313" key="2">
    <source>
        <dbReference type="EMBL" id="RCX11790.1"/>
    </source>
</evidence>
<keyword evidence="1" id="KW-0472">Membrane</keyword>
<comment type="caution">
    <text evidence="2">The sequence shown here is derived from an EMBL/GenBank/DDBJ whole genome shotgun (WGS) entry which is preliminary data.</text>
</comment>
<reference evidence="2 3" key="1">
    <citation type="submission" date="2018-07" db="EMBL/GenBank/DDBJ databases">
        <title>Genomic Encyclopedia of Type Strains, Phase IV (KMG-IV): sequencing the most valuable type-strain genomes for metagenomic binning, comparative biology and taxonomic classification.</title>
        <authorList>
            <person name="Goeker M."/>
        </authorList>
    </citation>
    <scope>NUCLEOTIDE SEQUENCE [LARGE SCALE GENOMIC DNA]</scope>
    <source>
        <strain evidence="2 3">DSM 100911</strain>
    </source>
</reference>
<proteinExistence type="predicted"/>
<evidence type="ECO:0000256" key="1">
    <source>
        <dbReference type="SAM" id="Phobius"/>
    </source>
</evidence>
<name>A0A369AQZ6_9BURK</name>
<keyword evidence="3" id="KW-1185">Reference proteome</keyword>
<feature type="transmembrane region" description="Helical" evidence="1">
    <location>
        <begin position="69"/>
        <end position="87"/>
    </location>
</feature>
<keyword evidence="1" id="KW-1133">Transmembrane helix</keyword>
<protein>
    <submittedName>
        <fullName evidence="2">Uncharacterized protein</fullName>
    </submittedName>
</protein>
<dbReference type="Proteomes" id="UP000252174">
    <property type="component" value="Unassembled WGS sequence"/>
</dbReference>
<sequence>MSLLAALDHLLNFLAPAAGVALLLVAGTRILMRKRPPALSWRAQVAILFAVGATVLVAGLVLLGRDGKMLTYGALVLACASSQWLVLRG</sequence>
<organism evidence="2 3">
    <name type="scientific">Extensimonas vulgaris</name>
    <dbReference type="NCBI Taxonomy" id="1031594"/>
    <lineage>
        <taxon>Bacteria</taxon>
        <taxon>Pseudomonadati</taxon>
        <taxon>Pseudomonadota</taxon>
        <taxon>Betaproteobacteria</taxon>
        <taxon>Burkholderiales</taxon>
        <taxon>Comamonadaceae</taxon>
        <taxon>Extensimonas</taxon>
    </lineage>
</organism>
<dbReference type="AlphaFoldDB" id="A0A369AQZ6"/>
<gene>
    <name evidence="2" type="ORF">DFR45_101320</name>
</gene>